<sequence>MEEGIADYTSDIYSFGKTFQTLLSYTSAESKEYSIFLKVLNKCCAEKKEARYKSIEEVREALDLKKSNRKKRILYILVICSICIFLSFALFKHIKKKNEANYMKFMQNTNYQEAVKIFPDREVTYIEAFDFFSNSQKDALSELEHLIQISDTKNIEIYKFLFYKYLEKDEMHYYRKAKQILMNQLKECKEYVHYVSVVSMLASPYPLTKQDTQKSIQDLKQIETDINNFADKRLLQDQLLWLYQVYYAKEEVFQEEAFIQELQIIENLQNTLYDEGLTKTDILQMKAESLYRQGLYYQRQENIQDMKKAFYETLKIEDSLRNDVIFRIKASMYYILTGYESDKSIDYLKQSIRYLRQIKQLTRQDEILEKEVKEKLEIWGITYVGNN</sequence>
<keyword evidence="3" id="KW-1185">Reference proteome</keyword>
<proteinExistence type="predicted"/>
<keyword evidence="1" id="KW-1133">Transmembrane helix</keyword>
<keyword evidence="1" id="KW-0812">Transmembrane</keyword>
<evidence type="ECO:0000313" key="3">
    <source>
        <dbReference type="Proteomes" id="UP000464754"/>
    </source>
</evidence>
<name>A0A6N4TDR6_9FIRM</name>
<dbReference type="KEGG" id="aarg:Aargi30884_01990"/>
<protein>
    <submittedName>
        <fullName evidence="2">Uncharacterized protein</fullName>
    </submittedName>
</protein>
<feature type="transmembrane region" description="Helical" evidence="1">
    <location>
        <begin position="73"/>
        <end position="91"/>
    </location>
</feature>
<dbReference type="Proteomes" id="UP000464754">
    <property type="component" value="Chromosome"/>
</dbReference>
<reference evidence="3" key="1">
    <citation type="submission" date="2019-05" db="EMBL/GenBank/DDBJ databases">
        <title>Complete genome sequencing of Absiella argi strain JCM 30884.</title>
        <authorList>
            <person name="Sakamoto M."/>
            <person name="Murakami T."/>
            <person name="Mori H."/>
        </authorList>
    </citation>
    <scope>NUCLEOTIDE SEQUENCE [LARGE SCALE GENOMIC DNA]</scope>
    <source>
        <strain evidence="3">JCM 30884</strain>
    </source>
</reference>
<keyword evidence="1" id="KW-0472">Membrane</keyword>
<organism evidence="2 3">
    <name type="scientific">Amedibacterium intestinale</name>
    <dbReference type="NCBI Taxonomy" id="2583452"/>
    <lineage>
        <taxon>Bacteria</taxon>
        <taxon>Bacillati</taxon>
        <taxon>Bacillota</taxon>
        <taxon>Erysipelotrichia</taxon>
        <taxon>Erysipelotrichales</taxon>
        <taxon>Erysipelotrichaceae</taxon>
        <taxon>Amedibacterium</taxon>
    </lineage>
</organism>
<accession>A0A6N4TDR6</accession>
<dbReference type="RefSeq" id="WP_163051292.1">
    <property type="nucleotide sequence ID" value="NZ_AP019695.1"/>
</dbReference>
<evidence type="ECO:0000256" key="1">
    <source>
        <dbReference type="SAM" id="Phobius"/>
    </source>
</evidence>
<dbReference type="AlphaFoldDB" id="A0A6N4TDR6"/>
<gene>
    <name evidence="2" type="ORF">Aargi30884_01990</name>
</gene>
<dbReference type="EMBL" id="AP019695">
    <property type="protein sequence ID" value="BBK21296.1"/>
    <property type="molecule type" value="Genomic_DNA"/>
</dbReference>
<evidence type="ECO:0000313" key="2">
    <source>
        <dbReference type="EMBL" id="BBK21296.1"/>
    </source>
</evidence>